<keyword evidence="10" id="KW-1185">Reference proteome</keyword>
<dbReference type="Gene3D" id="2.40.170.20">
    <property type="entry name" value="TonB-dependent receptor, beta-barrel domain"/>
    <property type="match status" value="1"/>
</dbReference>
<dbReference type="InterPro" id="IPR023996">
    <property type="entry name" value="TonB-dep_OMP_SusC/RagA"/>
</dbReference>
<keyword evidence="6 7" id="KW-0998">Cell outer membrane</keyword>
<evidence type="ECO:0000313" key="9">
    <source>
        <dbReference type="EMBL" id="EIJ38956.1"/>
    </source>
</evidence>
<reference evidence="9 10" key="1">
    <citation type="submission" date="2012-02" db="EMBL/GenBank/DDBJ databases">
        <title>Improved High-Quality Draft genome of Joostella marina DSM 19592.</title>
        <authorList>
            <consortium name="US DOE Joint Genome Institute (JGI-PGF)"/>
            <person name="Lucas S."/>
            <person name="Copeland A."/>
            <person name="Lapidus A."/>
            <person name="Bruce D."/>
            <person name="Goodwin L."/>
            <person name="Pitluck S."/>
            <person name="Peters L."/>
            <person name="Chertkov O."/>
            <person name="Ovchinnikova G."/>
            <person name="Kyrpides N."/>
            <person name="Mavromatis K."/>
            <person name="Detter J.C."/>
            <person name="Han C."/>
            <person name="Land M."/>
            <person name="Hauser L."/>
            <person name="Markowitz V."/>
            <person name="Cheng J.-F."/>
            <person name="Hugenholtz P."/>
            <person name="Woyke T."/>
            <person name="Wu D."/>
            <person name="Tindall B."/>
            <person name="Brambilla E."/>
            <person name="Klenk H.-P."/>
            <person name="Eisen J.A."/>
        </authorList>
    </citation>
    <scope>NUCLEOTIDE SEQUENCE [LARGE SCALE GENOMIC DNA]</scope>
    <source>
        <strain evidence="9 10">DSM 19592</strain>
    </source>
</reference>
<dbReference type="Gene3D" id="2.60.40.1120">
    <property type="entry name" value="Carboxypeptidase-like, regulatory domain"/>
    <property type="match status" value="1"/>
</dbReference>
<dbReference type="SUPFAM" id="SSF49464">
    <property type="entry name" value="Carboxypeptidase regulatory domain-like"/>
    <property type="match status" value="1"/>
</dbReference>
<dbReference type="Pfam" id="PF07715">
    <property type="entry name" value="Plug"/>
    <property type="match status" value="1"/>
</dbReference>
<gene>
    <name evidence="9" type="ORF">JoomaDRAFT_1958</name>
</gene>
<protein>
    <submittedName>
        <fullName evidence="9">TonB-linked outer membrane protein, SusC/RagA family</fullName>
    </submittedName>
</protein>
<dbReference type="SUPFAM" id="SSF56935">
    <property type="entry name" value="Porins"/>
    <property type="match status" value="1"/>
</dbReference>
<dbReference type="AlphaFoldDB" id="I3C5R3"/>
<feature type="domain" description="TonB-dependent receptor plug" evidence="8">
    <location>
        <begin position="112"/>
        <end position="230"/>
    </location>
</feature>
<dbReference type="EMBL" id="JH651379">
    <property type="protein sequence ID" value="EIJ38956.1"/>
    <property type="molecule type" value="Genomic_DNA"/>
</dbReference>
<evidence type="ECO:0000256" key="7">
    <source>
        <dbReference type="PROSITE-ProRule" id="PRU01360"/>
    </source>
</evidence>
<comment type="similarity">
    <text evidence="7">Belongs to the TonB-dependent receptor family.</text>
</comment>
<dbReference type="InterPro" id="IPR037066">
    <property type="entry name" value="Plug_dom_sf"/>
</dbReference>
<keyword evidence="3 7" id="KW-1134">Transmembrane beta strand</keyword>
<dbReference type="HOGENOM" id="CLU_004317_2_1_10"/>
<organism evidence="9 10">
    <name type="scientific">Galbibacter orientalis DSM 19592</name>
    <dbReference type="NCBI Taxonomy" id="926559"/>
    <lineage>
        <taxon>Bacteria</taxon>
        <taxon>Pseudomonadati</taxon>
        <taxon>Bacteroidota</taxon>
        <taxon>Flavobacteriia</taxon>
        <taxon>Flavobacteriales</taxon>
        <taxon>Flavobacteriaceae</taxon>
        <taxon>Galbibacter</taxon>
    </lineage>
</organism>
<dbReference type="Pfam" id="PF13715">
    <property type="entry name" value="CarbopepD_reg_2"/>
    <property type="match status" value="1"/>
</dbReference>
<dbReference type="InterPro" id="IPR039426">
    <property type="entry name" value="TonB-dep_rcpt-like"/>
</dbReference>
<dbReference type="STRING" id="926559.JoomaDRAFT_1958"/>
<dbReference type="InterPro" id="IPR012910">
    <property type="entry name" value="Plug_dom"/>
</dbReference>
<accession>I3C5R3</accession>
<sequence>MLTLFIALVLQFSYAQEKTITGVVLDQDGLPLPGANVTVKGTTNGTQTDFDGYYSIDVSVGKVVVYSFIGQKTVEKTVGSQNVLNITLEQDAQALDEVIVTALGIEKKKDDDLSSSTTVNTEAVSRAAESGVIQSMAGKTSGLKITRNSGDPGAGAYIQIRGQNTINGNSNPLIILDGVPISNTSVGGEVDGVTQQSRLNDINSEDIESVTVLKGAAAAAVWGTGAANGVLIIKTKSGRTGVERRVDVNVKSSVIVDKINVEFDKQGKFGQGSNGVWNPFTGNSWGDKISDRLGGADQVTIGNERFESETGNVYYPITSKNSREVYNQTNRDQIFGTGFTFDNSVSVSFSGNNSNTFLSYSDWNQDGIIKGNSSYRRQTFRINNGVNLTDNITAKITVGYTRINASRIQQGSNLAGLYLGYLRTSPDFDNRDYIGTYYDENNIPSQYSHRGYRDYLGSSAPIYNNPGWTINEQENPNEVERFIISPQINWQLRDNLTLTARYGLDYYSDNRKTFFPVNSAADFAPGFYSESTIQEKTQNINVFLQSNYDVSDNFNFGWIVGTSLDRNEYSRLTGESRQFTNPEVGDLRLFGNAETINEKPENFKEETRKSGAYAVINAELFNQLFFEFSGRYERPSTIEKNIFYPSASIGWKFSELIKENNFFSFGKFRASYGEVGIEPDAYSTNTLYSPRGISSSWGDELTAGAYGNPFTRNFTLGNSDIKEERVKEFEVGGDFRFFKNAVTLGITYYDRVTEDAILKLDLPSPTGFSEVIANAAEITNKGLEVDLGVKLLTEGNFKWSMNANYSHNRNEVTDLSDVKSVFLAGFTGTSSRVVEGEAIGTLWGNKFLRDESNNYVLNEFGFPEVSGEEGVIGDPNPNWIGGIGTVFTYKGISLSAQFETSQGNDHWEGTKGVLNTFGISPETANETLATQDLTAANGSVIPAGTVFRGNIGDFGAGPVALDQSWYTTNGGGFGNQSETFISDASWTRLRELSLGYEFPKTMLDKVGFSNMSITLSGRNLFLWTDIEGFDPDLNLTGASLGRGLDYFTNPATQSYVFTLKFGF</sequence>
<evidence type="ECO:0000256" key="6">
    <source>
        <dbReference type="ARBA" id="ARBA00023237"/>
    </source>
</evidence>
<evidence type="ECO:0000259" key="8">
    <source>
        <dbReference type="Pfam" id="PF07715"/>
    </source>
</evidence>
<evidence type="ECO:0000256" key="5">
    <source>
        <dbReference type="ARBA" id="ARBA00023136"/>
    </source>
</evidence>
<comment type="subcellular location">
    <subcellularLocation>
        <location evidence="1 7">Cell outer membrane</location>
        <topology evidence="1 7">Multi-pass membrane protein</topology>
    </subcellularLocation>
</comment>
<proteinExistence type="inferred from homology"/>
<dbReference type="GO" id="GO:0009279">
    <property type="term" value="C:cell outer membrane"/>
    <property type="evidence" value="ECO:0007669"/>
    <property type="project" value="UniProtKB-SubCell"/>
</dbReference>
<dbReference type="NCBIfam" id="TIGR04056">
    <property type="entry name" value="OMP_RagA_SusC"/>
    <property type="match status" value="1"/>
</dbReference>
<dbReference type="Gene3D" id="2.170.130.10">
    <property type="entry name" value="TonB-dependent receptor, plug domain"/>
    <property type="match status" value="1"/>
</dbReference>
<evidence type="ECO:0000256" key="3">
    <source>
        <dbReference type="ARBA" id="ARBA00022452"/>
    </source>
</evidence>
<dbReference type="eggNOG" id="COG4771">
    <property type="taxonomic scope" value="Bacteria"/>
</dbReference>
<evidence type="ECO:0000256" key="2">
    <source>
        <dbReference type="ARBA" id="ARBA00022448"/>
    </source>
</evidence>
<name>I3C5R3_9FLAO</name>
<dbReference type="NCBIfam" id="TIGR04057">
    <property type="entry name" value="SusC_RagA_signa"/>
    <property type="match status" value="1"/>
</dbReference>
<keyword evidence="5 7" id="KW-0472">Membrane</keyword>
<keyword evidence="4 7" id="KW-0812">Transmembrane</keyword>
<dbReference type="InterPro" id="IPR036942">
    <property type="entry name" value="Beta-barrel_TonB_sf"/>
</dbReference>
<dbReference type="PROSITE" id="PS52016">
    <property type="entry name" value="TONB_DEPENDENT_REC_3"/>
    <property type="match status" value="1"/>
</dbReference>
<dbReference type="Proteomes" id="UP000004690">
    <property type="component" value="Unassembled WGS sequence"/>
</dbReference>
<dbReference type="InterPro" id="IPR023997">
    <property type="entry name" value="TonB-dep_OMP_SusC/RagA_CS"/>
</dbReference>
<dbReference type="eggNOG" id="COG4206">
    <property type="taxonomic scope" value="Bacteria"/>
</dbReference>
<keyword evidence="2 7" id="KW-0813">Transport</keyword>
<evidence type="ECO:0000256" key="4">
    <source>
        <dbReference type="ARBA" id="ARBA00022692"/>
    </source>
</evidence>
<dbReference type="InterPro" id="IPR008969">
    <property type="entry name" value="CarboxyPept-like_regulatory"/>
</dbReference>
<evidence type="ECO:0000256" key="1">
    <source>
        <dbReference type="ARBA" id="ARBA00004571"/>
    </source>
</evidence>
<evidence type="ECO:0000313" key="10">
    <source>
        <dbReference type="Proteomes" id="UP000004690"/>
    </source>
</evidence>